<dbReference type="GO" id="GO:0009536">
    <property type="term" value="C:plastid"/>
    <property type="evidence" value="ECO:0007669"/>
    <property type="project" value="UniProtKB-SubCell"/>
</dbReference>
<accession>A0A516ZA59</accession>
<evidence type="ECO:0000256" key="4">
    <source>
        <dbReference type="ARBA" id="ARBA00023276"/>
    </source>
</evidence>
<dbReference type="GO" id="GO:0015979">
    <property type="term" value="P:photosynthesis"/>
    <property type="evidence" value="ECO:0007669"/>
    <property type="project" value="UniProtKB-KW"/>
</dbReference>
<protein>
    <submittedName>
        <fullName evidence="6">Photosystem I assembly protein Ycf39</fullName>
    </submittedName>
</protein>
<dbReference type="RefSeq" id="YP_009684487.1">
    <property type="nucleotide sequence ID" value="NC_044407.1"/>
</dbReference>
<dbReference type="InterPro" id="IPR044256">
    <property type="entry name" value="HCF244-like"/>
</dbReference>
<dbReference type="InterPro" id="IPR008030">
    <property type="entry name" value="NmrA-like"/>
</dbReference>
<reference evidence="6" key="1">
    <citation type="journal article" date="2019" name="J. Phycol.">
        <title>Dictyochophyceae plastid genomes reveal unusual variability of their organization.</title>
        <authorList>
            <person name="Han K.Y."/>
            <person name="Maciszewski K."/>
            <person name="Graf L."/>
            <person name="Yang J.H."/>
            <person name="Andersen R.A."/>
            <person name="Karnkowska A."/>
            <person name="Yoon H.S."/>
        </authorList>
    </citation>
    <scope>NUCLEOTIDE SEQUENCE</scope>
</reference>
<dbReference type="InterPro" id="IPR036291">
    <property type="entry name" value="NAD(P)-bd_dom_sf"/>
</dbReference>
<dbReference type="GO" id="GO:0009523">
    <property type="term" value="C:photosystem II"/>
    <property type="evidence" value="ECO:0007669"/>
    <property type="project" value="UniProtKB-KW"/>
</dbReference>
<organism evidence="6">
    <name type="scientific">Florenciella parvula</name>
    <dbReference type="NCBI Taxonomy" id="236787"/>
    <lineage>
        <taxon>Eukaryota</taxon>
        <taxon>Sar</taxon>
        <taxon>Stramenopiles</taxon>
        <taxon>Ochrophyta</taxon>
        <taxon>Dictyochophyceae</taxon>
        <taxon>Florenciellales</taxon>
        <taxon>Florenciella</taxon>
    </lineage>
</organism>
<dbReference type="GeneID" id="41657439"/>
<evidence type="ECO:0000313" key="6">
    <source>
        <dbReference type="EMBL" id="QDR24573.1"/>
    </source>
</evidence>
<evidence type="ECO:0000259" key="5">
    <source>
        <dbReference type="Pfam" id="PF05368"/>
    </source>
</evidence>
<dbReference type="PANTHER" id="PTHR47128:SF2">
    <property type="entry name" value="PROTEIN HIGH CHLOROPHYLL FLUORESCENCE PHENOTYPE 244, CHLOROPLASTIC"/>
    <property type="match status" value="1"/>
</dbReference>
<dbReference type="PANTHER" id="PTHR47128">
    <property type="match status" value="1"/>
</dbReference>
<dbReference type="CDD" id="cd05243">
    <property type="entry name" value="SDR_a5"/>
    <property type="match status" value="1"/>
</dbReference>
<evidence type="ECO:0000256" key="2">
    <source>
        <dbReference type="ARBA" id="ARBA00022531"/>
    </source>
</evidence>
<evidence type="ECO:0000256" key="1">
    <source>
        <dbReference type="ARBA" id="ARBA00004474"/>
    </source>
</evidence>
<proteinExistence type="predicted"/>
<keyword evidence="4" id="KW-0604">Photosystem II</keyword>
<evidence type="ECO:0000256" key="3">
    <source>
        <dbReference type="ARBA" id="ARBA00022640"/>
    </source>
</evidence>
<gene>
    <name evidence="6" type="primary">ycf39</name>
</gene>
<dbReference type="EMBL" id="MK518352">
    <property type="protein sequence ID" value="QDR24573.1"/>
    <property type="molecule type" value="Genomic_DNA"/>
</dbReference>
<dbReference type="SUPFAM" id="SSF51735">
    <property type="entry name" value="NAD(P)-binding Rossmann-fold domains"/>
    <property type="match status" value="1"/>
</dbReference>
<keyword evidence="3 6" id="KW-0934">Plastid</keyword>
<geneLocation type="chloroplast" evidence="6"/>
<dbReference type="AlphaFoldDB" id="A0A516ZA59"/>
<name>A0A516ZA59_9STRA</name>
<comment type="subcellular location">
    <subcellularLocation>
        <location evidence="1">Plastid</location>
    </subcellularLocation>
</comment>
<keyword evidence="2" id="KW-0602">Photosynthesis</keyword>
<dbReference type="Gene3D" id="3.40.50.720">
    <property type="entry name" value="NAD(P)-binding Rossmann-like Domain"/>
    <property type="match status" value="1"/>
</dbReference>
<feature type="domain" description="NmrA-like" evidence="5">
    <location>
        <begin position="2"/>
        <end position="236"/>
    </location>
</feature>
<sequence length="322" mass="36015">MTILVIGATGTLGRQVVRQALQMGYPVKCGVRNVRKATFLREWGAELVYADLKLPETLPDALKGVTVVIDAATLRPDDELSTAKEVDLIGKLALIKAAKCAGIERFIFFSIINNDKFDYIPLMNLKESIEGKLKESEIPYTIFQLSGFFQGLISQYAVPILDQQTVWSTQDTAKIAYMDTQDVAKFCLRSLALPETANNTYILGGTKSWLSSELITVCEKLSGQKAEVSFIPLFLLNVVSTLASFSKWSWGVTDRLAFAEVLSQNSNSEEAINATYKTFNFQASDLLSVEDYLKEYFATMLKKLRDLNYDQTQAARRKDLTF</sequence>
<keyword evidence="6" id="KW-0150">Chloroplast</keyword>
<dbReference type="Pfam" id="PF05368">
    <property type="entry name" value="NmrA"/>
    <property type="match status" value="1"/>
</dbReference>